<dbReference type="Proteomes" id="UP000243975">
    <property type="component" value="Unassembled WGS sequence"/>
</dbReference>
<sequence length="79" mass="9000">MVIPIPIQALTTLFEVIPLFSKNCVLANWKEKCHFSLFVLREEEFSPIKIFEVLLLVSYAGENLVVICCSSTFHPPCEI</sequence>
<protein>
    <submittedName>
        <fullName evidence="1">Uncharacterized protein</fullName>
    </submittedName>
</protein>
<comment type="caution">
    <text evidence="1">The sequence shown here is derived from an EMBL/GenBank/DDBJ whole genome shotgun (WGS) entry which is preliminary data.</text>
</comment>
<accession>A0A118K6T7</accession>
<dbReference type="Gramene" id="KVI11158">
    <property type="protein sequence ID" value="KVI11158"/>
    <property type="gene ID" value="Ccrd_010435"/>
</dbReference>
<proteinExistence type="predicted"/>
<feature type="non-terminal residue" evidence="1">
    <location>
        <position position="79"/>
    </location>
</feature>
<reference evidence="1 2" key="1">
    <citation type="journal article" date="2016" name="Sci. Rep.">
        <title>The genome sequence of the outbreeding globe artichoke constructed de novo incorporating a phase-aware low-pass sequencing strategy of F1 progeny.</title>
        <authorList>
            <person name="Scaglione D."/>
            <person name="Reyes-Chin-Wo S."/>
            <person name="Acquadro A."/>
            <person name="Froenicke L."/>
            <person name="Portis E."/>
            <person name="Beitel C."/>
            <person name="Tirone M."/>
            <person name="Mauro R."/>
            <person name="Lo Monaco A."/>
            <person name="Mauromicale G."/>
            <person name="Faccioli P."/>
            <person name="Cattivelli L."/>
            <person name="Rieseberg L."/>
            <person name="Michelmore R."/>
            <person name="Lanteri S."/>
        </authorList>
    </citation>
    <scope>NUCLEOTIDE SEQUENCE [LARGE SCALE GENOMIC DNA]</scope>
    <source>
        <strain evidence="1">2C</strain>
    </source>
</reference>
<evidence type="ECO:0000313" key="2">
    <source>
        <dbReference type="Proteomes" id="UP000243975"/>
    </source>
</evidence>
<dbReference type="EMBL" id="LEKV01000877">
    <property type="protein sequence ID" value="KVI11158.1"/>
    <property type="molecule type" value="Genomic_DNA"/>
</dbReference>
<gene>
    <name evidence="1" type="ORF">Ccrd_010435</name>
</gene>
<name>A0A118K6T7_CYNCS</name>
<organism evidence="1 2">
    <name type="scientific">Cynara cardunculus var. scolymus</name>
    <name type="common">Globe artichoke</name>
    <name type="synonym">Cynara scolymus</name>
    <dbReference type="NCBI Taxonomy" id="59895"/>
    <lineage>
        <taxon>Eukaryota</taxon>
        <taxon>Viridiplantae</taxon>
        <taxon>Streptophyta</taxon>
        <taxon>Embryophyta</taxon>
        <taxon>Tracheophyta</taxon>
        <taxon>Spermatophyta</taxon>
        <taxon>Magnoliopsida</taxon>
        <taxon>eudicotyledons</taxon>
        <taxon>Gunneridae</taxon>
        <taxon>Pentapetalae</taxon>
        <taxon>asterids</taxon>
        <taxon>campanulids</taxon>
        <taxon>Asterales</taxon>
        <taxon>Asteraceae</taxon>
        <taxon>Carduoideae</taxon>
        <taxon>Cardueae</taxon>
        <taxon>Carduinae</taxon>
        <taxon>Cynara</taxon>
    </lineage>
</organism>
<dbReference type="AlphaFoldDB" id="A0A118K6T7"/>
<evidence type="ECO:0000313" key="1">
    <source>
        <dbReference type="EMBL" id="KVI11158.1"/>
    </source>
</evidence>
<keyword evidence="2" id="KW-1185">Reference proteome</keyword>